<gene>
    <name evidence="1" type="ORF">V2H45_12430</name>
</gene>
<protein>
    <recommendedName>
        <fullName evidence="3">Sigma-70 family RNA polymerase sigma factor</fullName>
    </recommendedName>
</protein>
<dbReference type="AlphaFoldDB" id="A0AAW9PSV2"/>
<proteinExistence type="predicted"/>
<evidence type="ECO:0008006" key="3">
    <source>
        <dbReference type="Google" id="ProtNLM"/>
    </source>
</evidence>
<keyword evidence="2" id="KW-1185">Reference proteome</keyword>
<organism evidence="1 2">
    <name type="scientific">Tumidithrix elongata BACA0141</name>
    <dbReference type="NCBI Taxonomy" id="2716417"/>
    <lineage>
        <taxon>Bacteria</taxon>
        <taxon>Bacillati</taxon>
        <taxon>Cyanobacteriota</taxon>
        <taxon>Cyanophyceae</taxon>
        <taxon>Pseudanabaenales</taxon>
        <taxon>Pseudanabaenaceae</taxon>
        <taxon>Tumidithrix</taxon>
        <taxon>Tumidithrix elongata</taxon>
    </lineage>
</organism>
<reference evidence="1" key="1">
    <citation type="submission" date="2024-01" db="EMBL/GenBank/DDBJ databases">
        <title>Bank of Algae and Cyanobacteria of the Azores (BACA) strain genomes.</title>
        <authorList>
            <person name="Luz R."/>
            <person name="Cordeiro R."/>
            <person name="Fonseca A."/>
            <person name="Goncalves V."/>
        </authorList>
    </citation>
    <scope>NUCLEOTIDE SEQUENCE</scope>
    <source>
        <strain evidence="1">BACA0141</strain>
    </source>
</reference>
<evidence type="ECO:0000313" key="2">
    <source>
        <dbReference type="Proteomes" id="UP001333818"/>
    </source>
</evidence>
<accession>A0AAW9PSV2</accession>
<dbReference type="Proteomes" id="UP001333818">
    <property type="component" value="Unassembled WGS sequence"/>
</dbReference>
<evidence type="ECO:0000313" key="1">
    <source>
        <dbReference type="EMBL" id="MEE3717562.1"/>
    </source>
</evidence>
<comment type="caution">
    <text evidence="1">The sequence shown here is derived from an EMBL/GenBank/DDBJ whole genome shotgun (WGS) entry which is preliminary data.</text>
</comment>
<dbReference type="EMBL" id="JAZBJZ010000045">
    <property type="protein sequence ID" value="MEE3717562.1"/>
    <property type="molecule type" value="Genomic_DNA"/>
</dbReference>
<sequence length="212" mass="24583">MAIEEQLKQLVLETCQHPHGSVGRQKGLTAIVRLVNRSGKLWREATAYYEDALQQTWLYFCRNLCEAITAKAAYDPNQSTVTTWMNAYLKRRLQDMYTETQDQKYKTVPEIQDDNTGLTATDRLEAPSQPSSLLERIREWVEKDPTKKLRKLHVRDRPDVNAQVLICKRLPPESSWQSLSQEFNLPISTLSSFYQRSCLPILKQFYDLEAVG</sequence>
<name>A0AAW9PSV2_9CYAN</name>
<dbReference type="RefSeq" id="WP_330483991.1">
    <property type="nucleotide sequence ID" value="NZ_JAZBJZ010000045.1"/>
</dbReference>